<accession>A0A4Z2GB83</accession>
<keyword evidence="2" id="KW-1185">Reference proteome</keyword>
<protein>
    <submittedName>
        <fullName evidence="1">Uncharacterized protein</fullName>
    </submittedName>
</protein>
<gene>
    <name evidence="1" type="ORF">EYF80_039792</name>
</gene>
<sequence>MPAAEVNRSGRCLKLIPEVILVNGNDSSSNPEAVRRAEHLCDPGRRGQHLIFGFILVESEFKLGLNAVLNDADLEHRQPSAR</sequence>
<name>A0A4Z2GB83_9TELE</name>
<comment type="caution">
    <text evidence="1">The sequence shown here is derived from an EMBL/GenBank/DDBJ whole genome shotgun (WGS) entry which is preliminary data.</text>
</comment>
<organism evidence="1 2">
    <name type="scientific">Liparis tanakae</name>
    <name type="common">Tanaka's snailfish</name>
    <dbReference type="NCBI Taxonomy" id="230148"/>
    <lineage>
        <taxon>Eukaryota</taxon>
        <taxon>Metazoa</taxon>
        <taxon>Chordata</taxon>
        <taxon>Craniata</taxon>
        <taxon>Vertebrata</taxon>
        <taxon>Euteleostomi</taxon>
        <taxon>Actinopterygii</taxon>
        <taxon>Neopterygii</taxon>
        <taxon>Teleostei</taxon>
        <taxon>Neoteleostei</taxon>
        <taxon>Acanthomorphata</taxon>
        <taxon>Eupercaria</taxon>
        <taxon>Perciformes</taxon>
        <taxon>Cottioidei</taxon>
        <taxon>Cottales</taxon>
        <taxon>Liparidae</taxon>
        <taxon>Liparis</taxon>
    </lineage>
</organism>
<reference evidence="1 2" key="1">
    <citation type="submission" date="2019-03" db="EMBL/GenBank/DDBJ databases">
        <title>First draft genome of Liparis tanakae, snailfish: a comprehensive survey of snailfish specific genes.</title>
        <authorList>
            <person name="Kim W."/>
            <person name="Song I."/>
            <person name="Jeong J.-H."/>
            <person name="Kim D."/>
            <person name="Kim S."/>
            <person name="Ryu S."/>
            <person name="Song J.Y."/>
            <person name="Lee S.K."/>
        </authorList>
    </citation>
    <scope>NUCLEOTIDE SEQUENCE [LARGE SCALE GENOMIC DNA]</scope>
    <source>
        <tissue evidence="1">Muscle</tissue>
    </source>
</reference>
<evidence type="ECO:0000313" key="1">
    <source>
        <dbReference type="EMBL" id="TNN49984.1"/>
    </source>
</evidence>
<proteinExistence type="predicted"/>
<dbReference type="AlphaFoldDB" id="A0A4Z2GB83"/>
<dbReference type="Proteomes" id="UP000314294">
    <property type="component" value="Unassembled WGS sequence"/>
</dbReference>
<dbReference type="EMBL" id="SRLO01000634">
    <property type="protein sequence ID" value="TNN49984.1"/>
    <property type="molecule type" value="Genomic_DNA"/>
</dbReference>
<evidence type="ECO:0000313" key="2">
    <source>
        <dbReference type="Proteomes" id="UP000314294"/>
    </source>
</evidence>